<dbReference type="Pfam" id="PF13726">
    <property type="entry name" value="Na_H_antiport_2"/>
    <property type="match status" value="1"/>
</dbReference>
<reference evidence="9 10" key="1">
    <citation type="submission" date="2017-11" db="EMBL/GenBank/DDBJ databases">
        <title>Genome sequencing of Fusobacterium periodonticum KCOM 2555.</title>
        <authorList>
            <person name="Kook J.-K."/>
            <person name="Park S.-N."/>
            <person name="Lim Y.K."/>
        </authorList>
    </citation>
    <scope>NUCLEOTIDE SEQUENCE [LARGE SCALE GENOMIC DNA]</scope>
    <source>
        <strain evidence="9 10">KCOM 2555</strain>
    </source>
</reference>
<dbReference type="RefSeq" id="WP_005965130.1">
    <property type="nucleotide sequence ID" value="NZ_CP024704.1"/>
</dbReference>
<evidence type="ECO:0000256" key="2">
    <source>
        <dbReference type="ARBA" id="ARBA00022475"/>
    </source>
</evidence>
<dbReference type="InterPro" id="IPR052576">
    <property type="entry name" value="AA_Transporter-Related"/>
</dbReference>
<keyword evidence="3 6" id="KW-0812">Transmembrane</keyword>
<dbReference type="InterPro" id="IPR018461">
    <property type="entry name" value="Na/H_Antiport_NhaC-like_C"/>
</dbReference>
<proteinExistence type="predicted"/>
<name>A0A2D3PNS2_9FUSO</name>
<evidence type="ECO:0000256" key="5">
    <source>
        <dbReference type="ARBA" id="ARBA00023136"/>
    </source>
</evidence>
<dbReference type="AlphaFoldDB" id="A0A2D3PNS2"/>
<evidence type="ECO:0000256" key="3">
    <source>
        <dbReference type="ARBA" id="ARBA00022692"/>
    </source>
</evidence>
<feature type="transmembrane region" description="Helical" evidence="6">
    <location>
        <begin position="365"/>
        <end position="383"/>
    </location>
</feature>
<evidence type="ECO:0000259" key="8">
    <source>
        <dbReference type="Pfam" id="PF13726"/>
    </source>
</evidence>
<keyword evidence="4 6" id="KW-1133">Transmembrane helix</keyword>
<feature type="transmembrane region" description="Helical" evidence="6">
    <location>
        <begin position="183"/>
        <end position="206"/>
    </location>
</feature>
<gene>
    <name evidence="9" type="ORF">CTM98_00505</name>
</gene>
<feature type="domain" description="Putative Na+/H+ antiporter N-terminal" evidence="8">
    <location>
        <begin position="5"/>
        <end position="90"/>
    </location>
</feature>
<keyword evidence="2" id="KW-1003">Cell membrane</keyword>
<dbReference type="Proteomes" id="UP000230781">
    <property type="component" value="Chromosome"/>
</dbReference>
<feature type="transmembrane region" description="Helical" evidence="6">
    <location>
        <begin position="332"/>
        <end position="359"/>
    </location>
</feature>
<feature type="transmembrane region" description="Helical" evidence="6">
    <location>
        <begin position="140"/>
        <end position="163"/>
    </location>
</feature>
<evidence type="ECO:0000313" key="10">
    <source>
        <dbReference type="Proteomes" id="UP000230781"/>
    </source>
</evidence>
<sequence length="436" mass="46188">MLLFNPIVISVLVLTVLCLFKLPVLAALLLAALTAGLAGGFDLTETMTTFIGGMGGNANTALSYILLGALAYTISKTGAADILAKKISQLVKGNKFILAIIIVLVSIASGTIIPVHIAFIPILIPPLLAMMNQMKMDRRMLAICFGFGLKAPYITIPVAYGAIFQGIVRDSVNDAGLNIGLDLVWKTTWIAGLSMLFGLVCGLIYYSKNREYKIENEHYEELSNNNEKVVIEAKHWLTLGAGVIALVVQLITGLLPLGAIAAMIFMVVTRVVKWKEIQEVLEGGIHLMGFIAFVMLIASGYATVIRATGAVDQLVESAFNMLGGSKLAGSTIMILLGLLITMGIGTSFGTVPVIAAIYVPLSLKLGFSPAAIVFMIAVAAALGDAGSPASDTTLGPTAGLNADGQHDHIWDTCVPQFICYDIPLMVVGIICPLFMN</sequence>
<evidence type="ECO:0000256" key="6">
    <source>
        <dbReference type="SAM" id="Phobius"/>
    </source>
</evidence>
<comment type="subcellular location">
    <subcellularLocation>
        <location evidence="1">Cell membrane</location>
        <topology evidence="1">Multi-pass membrane protein</topology>
    </subcellularLocation>
</comment>
<dbReference type="PANTHER" id="PTHR37821">
    <property type="entry name" value="AMINO ACID TRANSPORTER YUIF-RELATED"/>
    <property type="match status" value="1"/>
</dbReference>
<dbReference type="Pfam" id="PF03553">
    <property type="entry name" value="Na_H_antiporter"/>
    <property type="match status" value="1"/>
</dbReference>
<evidence type="ECO:0000256" key="4">
    <source>
        <dbReference type="ARBA" id="ARBA00022989"/>
    </source>
</evidence>
<dbReference type="PANTHER" id="PTHR37821:SF1">
    <property type="entry name" value="AMINO ACID TRANSPORTER YUIF-RELATED"/>
    <property type="match status" value="1"/>
</dbReference>
<dbReference type="InterPro" id="IPR032813">
    <property type="entry name" value="Na_H_antiport_N"/>
</dbReference>
<evidence type="ECO:0000259" key="7">
    <source>
        <dbReference type="Pfam" id="PF03553"/>
    </source>
</evidence>
<feature type="transmembrane region" description="Helical" evidence="6">
    <location>
        <begin position="50"/>
        <end position="75"/>
    </location>
</feature>
<feature type="transmembrane region" description="Helical" evidence="6">
    <location>
        <begin position="6"/>
        <end position="38"/>
    </location>
</feature>
<organism evidence="9 10">
    <name type="scientific">Fusobacterium pseudoperiodonticum</name>
    <dbReference type="NCBI Taxonomy" id="2663009"/>
    <lineage>
        <taxon>Bacteria</taxon>
        <taxon>Fusobacteriati</taxon>
        <taxon>Fusobacteriota</taxon>
        <taxon>Fusobacteriia</taxon>
        <taxon>Fusobacteriales</taxon>
        <taxon>Fusobacteriaceae</taxon>
        <taxon>Fusobacterium</taxon>
    </lineage>
</organism>
<evidence type="ECO:0000313" key="9">
    <source>
        <dbReference type="EMBL" id="ATV69290.1"/>
    </source>
</evidence>
<feature type="transmembrane region" description="Helical" evidence="6">
    <location>
        <begin position="236"/>
        <end position="267"/>
    </location>
</feature>
<keyword evidence="5 6" id="KW-0472">Membrane</keyword>
<dbReference type="GO" id="GO:0005886">
    <property type="term" value="C:plasma membrane"/>
    <property type="evidence" value="ECO:0007669"/>
    <property type="project" value="UniProtKB-SubCell"/>
</dbReference>
<evidence type="ECO:0000256" key="1">
    <source>
        <dbReference type="ARBA" id="ARBA00004651"/>
    </source>
</evidence>
<dbReference type="EMBL" id="CP024704">
    <property type="protein sequence ID" value="ATV69290.1"/>
    <property type="molecule type" value="Genomic_DNA"/>
</dbReference>
<protein>
    <submittedName>
        <fullName evidence="9">Sodium:proton antiporter</fullName>
    </submittedName>
</protein>
<accession>A0A2D3PNS2</accession>
<feature type="domain" description="Na+/H+ antiporter NhaC-like C-terminal" evidence="7">
    <location>
        <begin position="146"/>
        <end position="429"/>
    </location>
</feature>
<feature type="transmembrane region" description="Helical" evidence="6">
    <location>
        <begin position="287"/>
        <end position="311"/>
    </location>
</feature>
<feature type="transmembrane region" description="Helical" evidence="6">
    <location>
        <begin position="95"/>
        <end position="128"/>
    </location>
</feature>